<dbReference type="Pfam" id="PF07859">
    <property type="entry name" value="Abhydrolase_3"/>
    <property type="match status" value="1"/>
</dbReference>
<dbReference type="Proteomes" id="UP001175227">
    <property type="component" value="Unassembled WGS sequence"/>
</dbReference>
<evidence type="ECO:0000313" key="5">
    <source>
        <dbReference type="EMBL" id="KAK0473004.1"/>
    </source>
</evidence>
<dbReference type="Gene3D" id="3.40.50.1820">
    <property type="entry name" value="alpha/beta hydrolase"/>
    <property type="match status" value="1"/>
</dbReference>
<sequence>MPEIVFRTAAPATGMPMLPALEPYLSPLLPRRTTKEILFVLLVHRHAKQPIVNIKHPWPSTRHHRHHGVRGMKSGVEFSSTIMITTIPKSVGVVLLPFYVIKRLCASFFNAEHSREWKRVCFGAAVRFLVNHNFKTPSSIDAYLKWTNSVDLIPVVDELRDGANLLWIGPKRLDNVLFYCHGGAYKAGCSDTHMAFCRHLQLELEKRNISVGVVILAYKLLPENPFPVPLREARDALEFLLAAGARPENIILSGDSAGGNLTLSLLSHILHHHPSVELPSLPRNSQFRGLCLISPWVSMKSDAQCDLGAMEVRYQYDVISAKIGRPVCEMLVKDIPDSEIAFLDPLEGPESWFAGLDGLVKRILITCGELECIIQGIKKLHDKYLTPIHDDIEFLEQKGRLHIEPILDFAWKKDPGEKIIVDWFISTFSEAPRD</sequence>
<dbReference type="InterPro" id="IPR033140">
    <property type="entry name" value="Lipase_GDXG_put_SER_AS"/>
</dbReference>
<dbReference type="InterPro" id="IPR029058">
    <property type="entry name" value="AB_hydrolase_fold"/>
</dbReference>
<dbReference type="PANTHER" id="PTHR48081">
    <property type="entry name" value="AB HYDROLASE SUPERFAMILY PROTEIN C4A8.06C"/>
    <property type="match status" value="1"/>
</dbReference>
<dbReference type="AlphaFoldDB" id="A0AA39NW83"/>
<dbReference type="PANTHER" id="PTHR48081:SF31">
    <property type="entry name" value="STERYL ACETYL HYDROLASE MUG81-RELATED"/>
    <property type="match status" value="1"/>
</dbReference>
<dbReference type="InterPro" id="IPR013094">
    <property type="entry name" value="AB_hydrolase_3"/>
</dbReference>
<evidence type="ECO:0000313" key="6">
    <source>
        <dbReference type="Proteomes" id="UP001175227"/>
    </source>
</evidence>
<name>A0AA39NW83_9AGAR</name>
<gene>
    <name evidence="5" type="ORF">IW261DRAFT_723858</name>
</gene>
<evidence type="ECO:0000256" key="1">
    <source>
        <dbReference type="ARBA" id="ARBA00010515"/>
    </source>
</evidence>
<dbReference type="SUPFAM" id="SSF53474">
    <property type="entry name" value="alpha/beta-Hydrolases"/>
    <property type="match status" value="1"/>
</dbReference>
<reference evidence="5" key="1">
    <citation type="submission" date="2023-06" db="EMBL/GenBank/DDBJ databases">
        <authorList>
            <consortium name="Lawrence Berkeley National Laboratory"/>
            <person name="Ahrendt S."/>
            <person name="Sahu N."/>
            <person name="Indic B."/>
            <person name="Wong-Bajracharya J."/>
            <person name="Merenyi Z."/>
            <person name="Ke H.-M."/>
            <person name="Monk M."/>
            <person name="Kocsube S."/>
            <person name="Drula E."/>
            <person name="Lipzen A."/>
            <person name="Balint B."/>
            <person name="Henrissat B."/>
            <person name="Andreopoulos B."/>
            <person name="Martin F.M."/>
            <person name="Harder C.B."/>
            <person name="Rigling D."/>
            <person name="Ford K.L."/>
            <person name="Foster G.D."/>
            <person name="Pangilinan J."/>
            <person name="Papanicolaou A."/>
            <person name="Barry K."/>
            <person name="LaButti K."/>
            <person name="Viragh M."/>
            <person name="Koriabine M."/>
            <person name="Yan M."/>
            <person name="Riley R."/>
            <person name="Champramary S."/>
            <person name="Plett K.L."/>
            <person name="Tsai I.J."/>
            <person name="Slot J."/>
            <person name="Sipos G."/>
            <person name="Plett J."/>
            <person name="Nagy L.G."/>
            <person name="Grigoriev I.V."/>
        </authorList>
    </citation>
    <scope>NUCLEOTIDE SEQUENCE</scope>
    <source>
        <strain evidence="5">ICMP 16352</strain>
    </source>
</reference>
<organism evidence="5 6">
    <name type="scientific">Armillaria novae-zelandiae</name>
    <dbReference type="NCBI Taxonomy" id="153914"/>
    <lineage>
        <taxon>Eukaryota</taxon>
        <taxon>Fungi</taxon>
        <taxon>Dikarya</taxon>
        <taxon>Basidiomycota</taxon>
        <taxon>Agaricomycotina</taxon>
        <taxon>Agaricomycetes</taxon>
        <taxon>Agaricomycetidae</taxon>
        <taxon>Agaricales</taxon>
        <taxon>Marasmiineae</taxon>
        <taxon>Physalacriaceae</taxon>
        <taxon>Armillaria</taxon>
    </lineage>
</organism>
<comment type="similarity">
    <text evidence="1">Belongs to the 'GDXG' lipolytic enzyme family.</text>
</comment>
<evidence type="ECO:0000259" key="4">
    <source>
        <dbReference type="Pfam" id="PF07859"/>
    </source>
</evidence>
<accession>A0AA39NW83</accession>
<keyword evidence="2 5" id="KW-0378">Hydrolase</keyword>
<proteinExistence type="inferred from homology"/>
<evidence type="ECO:0000256" key="2">
    <source>
        <dbReference type="ARBA" id="ARBA00022801"/>
    </source>
</evidence>
<evidence type="ECO:0000256" key="3">
    <source>
        <dbReference type="PROSITE-ProRule" id="PRU10038"/>
    </source>
</evidence>
<dbReference type="GO" id="GO:0016787">
    <property type="term" value="F:hydrolase activity"/>
    <property type="evidence" value="ECO:0007669"/>
    <property type="project" value="UniProtKB-KW"/>
</dbReference>
<protein>
    <submittedName>
        <fullName evidence="5">Alpha/Beta hydrolase protein</fullName>
    </submittedName>
</protein>
<feature type="active site" evidence="3">
    <location>
        <position position="256"/>
    </location>
</feature>
<keyword evidence="6" id="KW-1185">Reference proteome</keyword>
<dbReference type="EMBL" id="JAUEPR010000036">
    <property type="protein sequence ID" value="KAK0473004.1"/>
    <property type="molecule type" value="Genomic_DNA"/>
</dbReference>
<feature type="domain" description="Alpha/beta hydrolase fold-3" evidence="4">
    <location>
        <begin position="177"/>
        <end position="383"/>
    </location>
</feature>
<dbReference type="PROSITE" id="PS01174">
    <property type="entry name" value="LIPASE_GDXG_SER"/>
    <property type="match status" value="1"/>
</dbReference>
<comment type="caution">
    <text evidence="5">The sequence shown here is derived from an EMBL/GenBank/DDBJ whole genome shotgun (WGS) entry which is preliminary data.</text>
</comment>
<dbReference type="InterPro" id="IPR050300">
    <property type="entry name" value="GDXG_lipolytic_enzyme"/>
</dbReference>